<feature type="compositionally biased region" description="Polar residues" evidence="2">
    <location>
        <begin position="483"/>
        <end position="499"/>
    </location>
</feature>
<evidence type="ECO:0000259" key="3">
    <source>
        <dbReference type="PROSITE" id="PS51471"/>
    </source>
</evidence>
<dbReference type="InterPro" id="IPR036380">
    <property type="entry name" value="Isochorismatase-like_sf"/>
</dbReference>
<feature type="compositionally biased region" description="Pro residues" evidence="2">
    <location>
        <begin position="688"/>
        <end position="699"/>
    </location>
</feature>
<dbReference type="Gene3D" id="3.40.50.850">
    <property type="entry name" value="Isochorismatase-like"/>
    <property type="match status" value="1"/>
</dbReference>
<feature type="compositionally biased region" description="Polar residues" evidence="2">
    <location>
        <begin position="455"/>
        <end position="474"/>
    </location>
</feature>
<dbReference type="STRING" id="329884.A0A4U0XMM7"/>
<feature type="region of interest" description="Disordered" evidence="2">
    <location>
        <begin position="101"/>
        <end position="120"/>
    </location>
</feature>
<dbReference type="EMBL" id="NAJQ01000156">
    <property type="protein sequence ID" value="TKA76673.1"/>
    <property type="molecule type" value="Genomic_DNA"/>
</dbReference>
<feature type="compositionally biased region" description="Acidic residues" evidence="2">
    <location>
        <begin position="262"/>
        <end position="279"/>
    </location>
</feature>
<feature type="region of interest" description="Disordered" evidence="2">
    <location>
        <begin position="671"/>
        <end position="704"/>
    </location>
</feature>
<dbReference type="PANTHER" id="PTHR31212">
    <property type="entry name" value="ALPHA-KETOGLUTARATE-DEPENDENT DIOXYGENASE ALKB HOMOLOG 3"/>
    <property type="match status" value="1"/>
</dbReference>
<dbReference type="Proteomes" id="UP000309340">
    <property type="component" value="Unassembled WGS sequence"/>
</dbReference>
<dbReference type="OrthoDB" id="445341at2759"/>
<comment type="caution">
    <text evidence="4">The sequence shown here is derived from an EMBL/GenBank/DDBJ whole genome shotgun (WGS) entry which is preliminary data.</text>
</comment>
<dbReference type="AlphaFoldDB" id="A0A4U0XMM7"/>
<evidence type="ECO:0000313" key="5">
    <source>
        <dbReference type="Proteomes" id="UP000309340"/>
    </source>
</evidence>
<dbReference type="Pfam" id="PF13532">
    <property type="entry name" value="2OG-FeII_Oxy_2"/>
    <property type="match status" value="1"/>
</dbReference>
<comment type="similarity">
    <text evidence="1">Belongs to the isochorismatase family.</text>
</comment>
<feature type="region of interest" description="Disordered" evidence="2">
    <location>
        <begin position="345"/>
        <end position="374"/>
    </location>
</feature>
<feature type="region of interest" description="Disordered" evidence="2">
    <location>
        <begin position="258"/>
        <end position="280"/>
    </location>
</feature>
<accession>A0A4U0XMM7</accession>
<organism evidence="4 5">
    <name type="scientific">Friedmanniomyces simplex</name>
    <dbReference type="NCBI Taxonomy" id="329884"/>
    <lineage>
        <taxon>Eukaryota</taxon>
        <taxon>Fungi</taxon>
        <taxon>Dikarya</taxon>
        <taxon>Ascomycota</taxon>
        <taxon>Pezizomycotina</taxon>
        <taxon>Dothideomycetes</taxon>
        <taxon>Dothideomycetidae</taxon>
        <taxon>Mycosphaerellales</taxon>
        <taxon>Teratosphaeriaceae</taxon>
        <taxon>Friedmanniomyces</taxon>
    </lineage>
</organism>
<keyword evidence="5" id="KW-1185">Reference proteome</keyword>
<dbReference type="CDD" id="cd00431">
    <property type="entry name" value="cysteine_hydrolases"/>
    <property type="match status" value="1"/>
</dbReference>
<proteinExistence type="inferred from homology"/>
<dbReference type="InterPro" id="IPR027450">
    <property type="entry name" value="AlkB-like"/>
</dbReference>
<dbReference type="GO" id="GO:0051213">
    <property type="term" value="F:dioxygenase activity"/>
    <property type="evidence" value="ECO:0007669"/>
    <property type="project" value="InterPro"/>
</dbReference>
<dbReference type="InterPro" id="IPR000868">
    <property type="entry name" value="Isochorismatase-like_dom"/>
</dbReference>
<dbReference type="Gene3D" id="2.60.120.590">
    <property type="entry name" value="Alpha-ketoglutarate-dependent dioxygenase AlkB-like"/>
    <property type="match status" value="1"/>
</dbReference>
<dbReference type="PROSITE" id="PS51471">
    <property type="entry name" value="FE2OG_OXY"/>
    <property type="match status" value="1"/>
</dbReference>
<dbReference type="InterPro" id="IPR037151">
    <property type="entry name" value="AlkB-like_sf"/>
</dbReference>
<sequence length="832" mass="90226">MASLLALLSQQGATLQTRKGLILLGLQNDFLSPEGKLPVSTKSGFLDRLKQLVPSFRDFGDVIWVRSEFEANREPHDIDDTGDTVIAGAFAAADDGNSIKEGSKRRAGYDTSAPMKRMKATDVEDDDPELFLKRTSTREPCCLRGSWGADHPPDVEALVNKTRDMQVVKSHYSAFGSGGLLSTLRSKLITELFVCGCNTNLSVFATAMDAARHGIKITLIEDCLGFRKKERHDEAIRQLVEIMAADVLTGEKVIDVLKSPPEYDDDEEEEEEDEFDDEEHAAQNLAQLNVSYRPYRHESIEAPPGLDMAAILDVDSDEDEEEDMVFAPVRSPLAPSARLALRYTSTRRTHSRPLAADPELAPQRAEPAHPHVPEAGALRADDGVATGVAESEGVRDSGADGVEPEVELAGYGGGVEQDGGEGESDANVDLHVVIPATDKPEPSAPAREGAPATLSEVNDSSQNGDDSNKPSSPEVSEPAAAETTISNTQPTLGVQQLPSSEEAHIESTDKLPKTMQEHPLFGEDKEVESAGSRILCNLLPAELAETVFTRLNAEVEWQRMHHQTGEVPRLVCCQGTIAEDGSKPVYRHPSDETLSLHPWSPTVETVRKAAEQAVGHPLNHALIQLYRGGTDYISEHSDKTLDIMKGSSIVNVSFGAQRTMRLRTKRGVTVITLPADGSSSTGQASSSPPTPPPRPPPPRTTYRVDLPHNSMLTLSLRTNAEYLHSINADKRPAVELTEAEKAYEGQRISLTFRHIATFLDAEGERIWGQGAVGKTQREARPVVSGDAAESEGLVRAFGAENAASGIEWEVVYGRGSDVLHLRPKKDGLSTEG</sequence>
<name>A0A4U0XMM7_9PEZI</name>
<protein>
    <recommendedName>
        <fullName evidence="3">Fe2OG dioxygenase domain-containing protein</fullName>
    </recommendedName>
</protein>
<evidence type="ECO:0000256" key="2">
    <source>
        <dbReference type="SAM" id="MobiDB-lite"/>
    </source>
</evidence>
<gene>
    <name evidence="4" type="ORF">B0A55_02606</name>
</gene>
<evidence type="ECO:0000313" key="4">
    <source>
        <dbReference type="EMBL" id="TKA76673.1"/>
    </source>
</evidence>
<feature type="domain" description="Fe2OG dioxygenase" evidence="3">
    <location>
        <begin position="617"/>
        <end position="756"/>
    </location>
</feature>
<dbReference type="Pfam" id="PF00857">
    <property type="entry name" value="Isochorismatase"/>
    <property type="match status" value="1"/>
</dbReference>
<dbReference type="SUPFAM" id="SSF51197">
    <property type="entry name" value="Clavaminate synthase-like"/>
    <property type="match status" value="1"/>
</dbReference>
<dbReference type="PANTHER" id="PTHR31212:SF5">
    <property type="entry name" value="ISOCHORISMATASE FAMILY PROTEIN FAMILY (AFU_ORTHOLOGUE AFUA_3G14500)"/>
    <property type="match status" value="1"/>
</dbReference>
<dbReference type="GO" id="GO:0006307">
    <property type="term" value="P:DNA alkylation repair"/>
    <property type="evidence" value="ECO:0007669"/>
    <property type="project" value="InterPro"/>
</dbReference>
<feature type="region of interest" description="Disordered" evidence="2">
    <location>
        <begin position="390"/>
        <end position="508"/>
    </location>
</feature>
<dbReference type="InterPro" id="IPR005123">
    <property type="entry name" value="Oxoglu/Fe-dep_dioxygenase_dom"/>
</dbReference>
<reference evidence="4 5" key="1">
    <citation type="submission" date="2017-03" db="EMBL/GenBank/DDBJ databases">
        <title>Genomes of endolithic fungi from Antarctica.</title>
        <authorList>
            <person name="Coleine C."/>
            <person name="Masonjones S."/>
            <person name="Stajich J.E."/>
        </authorList>
    </citation>
    <scope>NUCLEOTIDE SEQUENCE [LARGE SCALE GENOMIC DNA]</scope>
    <source>
        <strain evidence="4 5">CCFEE 5184</strain>
    </source>
</reference>
<dbReference type="InterPro" id="IPR032854">
    <property type="entry name" value="ALKBH3"/>
</dbReference>
<dbReference type="SUPFAM" id="SSF52499">
    <property type="entry name" value="Isochorismatase-like hydrolases"/>
    <property type="match status" value="1"/>
</dbReference>
<evidence type="ECO:0000256" key="1">
    <source>
        <dbReference type="ARBA" id="ARBA00006336"/>
    </source>
</evidence>